<reference evidence="2 3" key="1">
    <citation type="submission" date="2011-11" db="EMBL/GenBank/DDBJ databases">
        <title>The Genome Sequence of Fusarium oxysporum PHW815.</title>
        <authorList>
            <consortium name="The Broad Institute Genome Sequencing Platform"/>
            <person name="Ma L.-J."/>
            <person name="Gale L.R."/>
            <person name="Schwartz D.C."/>
            <person name="Zhou S."/>
            <person name="Corby-Kistler H."/>
            <person name="Young S.K."/>
            <person name="Zeng Q."/>
            <person name="Gargeya S."/>
            <person name="Fitzgerald M."/>
            <person name="Haas B."/>
            <person name="Abouelleil A."/>
            <person name="Alvarado L."/>
            <person name="Arachchi H.M."/>
            <person name="Berlin A."/>
            <person name="Brown A."/>
            <person name="Chapman S.B."/>
            <person name="Chen Z."/>
            <person name="Dunbar C."/>
            <person name="Freedman E."/>
            <person name="Gearin G."/>
            <person name="Goldberg J."/>
            <person name="Griggs A."/>
            <person name="Gujja S."/>
            <person name="Heiman D."/>
            <person name="Howarth C."/>
            <person name="Larson L."/>
            <person name="Lui A."/>
            <person name="MacDonald P.J.P."/>
            <person name="Montmayeur A."/>
            <person name="Murphy C."/>
            <person name="Neiman D."/>
            <person name="Pearson M."/>
            <person name="Priest M."/>
            <person name="Roberts A."/>
            <person name="Saif S."/>
            <person name="Shea T."/>
            <person name="Shenoy N."/>
            <person name="Sisk P."/>
            <person name="Stolte C."/>
            <person name="Sykes S."/>
            <person name="Wortman J."/>
            <person name="Nusbaum C."/>
            <person name="Birren B."/>
        </authorList>
    </citation>
    <scope>NUCLEOTIDE SEQUENCE [LARGE SCALE GENOMIC DNA]</scope>
    <source>
        <strain evidence="2 3">54005</strain>
    </source>
</reference>
<dbReference type="EMBL" id="JH658517">
    <property type="protein sequence ID" value="EXK78463.1"/>
    <property type="molecule type" value="Genomic_DNA"/>
</dbReference>
<feature type="region of interest" description="Disordered" evidence="1">
    <location>
        <begin position="1"/>
        <end position="44"/>
    </location>
</feature>
<sequence length="44" mass="4718">MEVSHTASSDKPKKFVFQSGSGCIQSPPDSVQDSQLIIPGWKLG</sequence>
<name>X0BHX3_FUSOX</name>
<gene>
    <name evidence="2" type="ORF">FOQG_16872</name>
</gene>
<proteinExistence type="predicted"/>
<dbReference type="AlphaFoldDB" id="X0BHX3"/>
<keyword evidence="3" id="KW-1185">Reference proteome</keyword>
<feature type="compositionally biased region" description="Polar residues" evidence="1">
    <location>
        <begin position="18"/>
        <end position="35"/>
    </location>
</feature>
<accession>X0BHX3</accession>
<feature type="non-terminal residue" evidence="2">
    <location>
        <position position="44"/>
    </location>
</feature>
<evidence type="ECO:0000256" key="1">
    <source>
        <dbReference type="SAM" id="MobiDB-lite"/>
    </source>
</evidence>
<organism evidence="2 3">
    <name type="scientific">Fusarium oxysporum f. sp. raphani 54005</name>
    <dbReference type="NCBI Taxonomy" id="1089458"/>
    <lineage>
        <taxon>Eukaryota</taxon>
        <taxon>Fungi</taxon>
        <taxon>Dikarya</taxon>
        <taxon>Ascomycota</taxon>
        <taxon>Pezizomycotina</taxon>
        <taxon>Sordariomycetes</taxon>
        <taxon>Hypocreomycetidae</taxon>
        <taxon>Hypocreales</taxon>
        <taxon>Nectriaceae</taxon>
        <taxon>Fusarium</taxon>
        <taxon>Fusarium oxysporum species complex</taxon>
    </lineage>
</organism>
<protein>
    <submittedName>
        <fullName evidence="2">Uncharacterized protein</fullName>
    </submittedName>
</protein>
<evidence type="ECO:0000313" key="3">
    <source>
        <dbReference type="Proteomes" id="UP000030663"/>
    </source>
</evidence>
<evidence type="ECO:0000313" key="2">
    <source>
        <dbReference type="EMBL" id="EXK78463.1"/>
    </source>
</evidence>
<dbReference type="Proteomes" id="UP000030663">
    <property type="component" value="Unassembled WGS sequence"/>
</dbReference>
<dbReference type="HOGENOM" id="CLU_3227231_0_0_1"/>